<reference evidence="2 3" key="1">
    <citation type="submission" date="2019-03" db="EMBL/GenBank/DDBJ databases">
        <title>Comparative insights into the high quality Complete genome sequence of highly metal resistant Cupriavidus metallidurans strain BS1 isolated from a gold-copper mine.</title>
        <authorList>
            <person name="Mazhar H.S."/>
            <person name="Rensing C."/>
        </authorList>
    </citation>
    <scope>NUCLEOTIDE SEQUENCE [LARGE SCALE GENOMIC DNA]</scope>
    <source>
        <strain evidence="2 3">BS1</strain>
    </source>
</reference>
<sequence>MRRTALPVVLALSALLAGCATAVRGTGDLGVVVERAAGRIQVVETSGMTRLATIDGFGDLSHASVVFARDGRYAYVFGRDGGLTRVDLLNAKVTHRTIQAGNSIGGAITQDGRVVAAQNYEPGGIRLFDAATLEPLADIPAIGPDGRRSKVVGLADLPGKRLAASLFEAGEIWIIDVADPRHPKVTKLPAGKQPYDGLVTPDGRWYLAGLFGEDGLALVDLWQTPPAARHVLSGYGRGSAPLPVYKMPHLRGWAMAQGKAWLPAIGRHEVLIADTANAWQEAGRVEVAGQPVFVMAQPDGRQVWVNFAFPNNETVQVIDTATRKVVRTLKPCRGVLHMEFTPKGEAVWLSCRDDNRVVVYDTTTYEQLTTLPADHPSGIFFTSRAQRFGM</sequence>
<evidence type="ECO:0000313" key="2">
    <source>
        <dbReference type="EMBL" id="QBP11691.1"/>
    </source>
</evidence>
<dbReference type="InterPro" id="IPR011048">
    <property type="entry name" value="Haem_d1_sf"/>
</dbReference>
<dbReference type="PANTHER" id="PTHR47197:SF3">
    <property type="entry name" value="DIHYDRO-HEME D1 DEHYDROGENASE"/>
    <property type="match status" value="1"/>
</dbReference>
<dbReference type="SUPFAM" id="SSF51004">
    <property type="entry name" value="C-terminal (heme d1) domain of cytochrome cd1-nitrite reductase"/>
    <property type="match status" value="1"/>
</dbReference>
<dbReference type="AlphaFoldDB" id="A0A482ITS2"/>
<evidence type="ECO:0000313" key="3">
    <source>
        <dbReference type="Proteomes" id="UP000253772"/>
    </source>
</evidence>
<dbReference type="Gene3D" id="2.140.10.20">
    <property type="entry name" value="C-terminal (heme d1) domain of cytochrome cd1-nitrite reductase"/>
    <property type="match status" value="1"/>
</dbReference>
<evidence type="ECO:0000256" key="1">
    <source>
        <dbReference type="SAM" id="SignalP"/>
    </source>
</evidence>
<dbReference type="CDD" id="cd20778">
    <property type="entry name" value="8prop_hemeD1_NirF"/>
    <property type="match status" value="1"/>
</dbReference>
<organism evidence="2 3">
    <name type="scientific">Cupriavidus metallidurans</name>
    <dbReference type="NCBI Taxonomy" id="119219"/>
    <lineage>
        <taxon>Bacteria</taxon>
        <taxon>Pseudomonadati</taxon>
        <taxon>Pseudomonadota</taxon>
        <taxon>Betaproteobacteria</taxon>
        <taxon>Burkholderiales</taxon>
        <taxon>Burkholderiaceae</taxon>
        <taxon>Cupriavidus</taxon>
    </lineage>
</organism>
<dbReference type="EMBL" id="CP037900">
    <property type="protein sequence ID" value="QBP11691.1"/>
    <property type="molecule type" value="Genomic_DNA"/>
</dbReference>
<protein>
    <submittedName>
        <fullName evidence="2">Protein nirF</fullName>
    </submittedName>
</protein>
<name>A0A482ITS2_9BURK</name>
<dbReference type="InterPro" id="IPR051200">
    <property type="entry name" value="Host-pathogen_enzymatic-act"/>
</dbReference>
<dbReference type="PANTHER" id="PTHR47197">
    <property type="entry name" value="PROTEIN NIRF"/>
    <property type="match status" value="1"/>
</dbReference>
<dbReference type="Proteomes" id="UP000253772">
    <property type="component" value="Chromosome c1"/>
</dbReference>
<dbReference type="InterPro" id="IPR003143">
    <property type="entry name" value="Cyt_cd1_C_sf"/>
</dbReference>
<accession>A0A482ITS2</accession>
<proteinExistence type="predicted"/>
<dbReference type="PROSITE" id="PS51257">
    <property type="entry name" value="PROKAR_LIPOPROTEIN"/>
    <property type="match status" value="1"/>
</dbReference>
<dbReference type="RefSeq" id="WP_017511914.1">
    <property type="nucleotide sequence ID" value="NZ_CP037900.1"/>
</dbReference>
<feature type="chain" id="PRO_5019733476" evidence="1">
    <location>
        <begin position="23"/>
        <end position="390"/>
    </location>
</feature>
<dbReference type="OrthoDB" id="5290932at2"/>
<feature type="signal peptide" evidence="1">
    <location>
        <begin position="1"/>
        <end position="22"/>
    </location>
</feature>
<dbReference type="Pfam" id="PF02239">
    <property type="entry name" value="Cytochrom_D1"/>
    <property type="match status" value="1"/>
</dbReference>
<keyword evidence="1" id="KW-0732">Signal</keyword>
<gene>
    <name evidence="2" type="ORF">DDF84_011050</name>
</gene>